<feature type="transmembrane region" description="Helical" evidence="6">
    <location>
        <begin position="54"/>
        <end position="72"/>
    </location>
</feature>
<accession>A0A0B0ELB2</accession>
<keyword evidence="2" id="KW-0813">Transport</keyword>
<evidence type="ECO:0000313" key="7">
    <source>
        <dbReference type="EMBL" id="KHE93364.1"/>
    </source>
</evidence>
<dbReference type="GO" id="GO:0016020">
    <property type="term" value="C:membrane"/>
    <property type="evidence" value="ECO:0007669"/>
    <property type="project" value="UniProtKB-SubCell"/>
</dbReference>
<evidence type="ECO:0000256" key="4">
    <source>
        <dbReference type="ARBA" id="ARBA00022989"/>
    </source>
</evidence>
<feature type="transmembrane region" description="Helical" evidence="6">
    <location>
        <begin position="353"/>
        <end position="376"/>
    </location>
</feature>
<feature type="transmembrane region" description="Helical" evidence="6">
    <location>
        <begin position="261"/>
        <end position="281"/>
    </location>
</feature>
<gene>
    <name evidence="7" type="ORF">SCABRO_00902</name>
</gene>
<dbReference type="Proteomes" id="UP000030652">
    <property type="component" value="Unassembled WGS sequence"/>
</dbReference>
<dbReference type="PANTHER" id="PTHR12778">
    <property type="entry name" value="SOLUTE CARRIER FAMILY 33 ACETYL-COA TRANSPORTER -RELATED"/>
    <property type="match status" value="1"/>
</dbReference>
<feature type="transmembrane region" description="Helical" evidence="6">
    <location>
        <begin position="388"/>
        <end position="405"/>
    </location>
</feature>
<dbReference type="InterPro" id="IPR004752">
    <property type="entry name" value="AmpG_permease/AT-1"/>
</dbReference>
<keyword evidence="5 6" id="KW-0472">Membrane</keyword>
<evidence type="ECO:0000256" key="3">
    <source>
        <dbReference type="ARBA" id="ARBA00022692"/>
    </source>
</evidence>
<dbReference type="eggNOG" id="COG2814">
    <property type="taxonomic scope" value="Bacteria"/>
</dbReference>
<dbReference type="GO" id="GO:0022857">
    <property type="term" value="F:transmembrane transporter activity"/>
    <property type="evidence" value="ECO:0007669"/>
    <property type="project" value="InterPro"/>
</dbReference>
<comment type="subcellular location">
    <subcellularLocation>
        <location evidence="1">Membrane</location>
        <topology evidence="1">Multi-pass membrane protein</topology>
    </subcellularLocation>
</comment>
<feature type="transmembrane region" description="Helical" evidence="6">
    <location>
        <begin position="174"/>
        <end position="196"/>
    </location>
</feature>
<keyword evidence="4 6" id="KW-1133">Transmembrane helix</keyword>
<organism evidence="7 8">
    <name type="scientific">Candidatus Scalindua brodae</name>
    <dbReference type="NCBI Taxonomy" id="237368"/>
    <lineage>
        <taxon>Bacteria</taxon>
        <taxon>Pseudomonadati</taxon>
        <taxon>Planctomycetota</taxon>
        <taxon>Candidatus Brocadiia</taxon>
        <taxon>Candidatus Brocadiales</taxon>
        <taxon>Candidatus Scalinduaceae</taxon>
        <taxon>Candidatus Scalindua</taxon>
    </lineage>
</organism>
<dbReference type="AlphaFoldDB" id="A0A0B0ELB2"/>
<comment type="caution">
    <text evidence="7">The sequence shown here is derived from an EMBL/GenBank/DDBJ whole genome shotgun (WGS) entry which is preliminary data.</text>
</comment>
<dbReference type="InterPro" id="IPR036259">
    <property type="entry name" value="MFS_trans_sf"/>
</dbReference>
<sequence length="415" mass="44492">MKNIASFLTVEISHKPVHPFLFTILILPMGVSFGYVSVTLGYLLAQAGVSVEKIAALVGATLLPHIFKFIWAPLVDTMLSFKKWYWMASIISAVGIVATGILPMKESSLLYLTMIVLACQFAITFLCMATEGLMAYDVPLELKGRAGGFFQAGNLGGIGLGGGVGLFLAQRLPAPWMVGVALGGICLTCCLALFFLKDPKITIREKDIRKTYENLFEDVWNTVKTKSGLLALILCFLTLGTGAAGQLWASIATDWHASADTVALVTGIFSGLISAVGCMLGGWICDRMDSRNAYLLFGLTGAACAVGMGYAPRTEMMFIVWTSLYAMATGLSYAGFTAFVLEAIGKGAAATKYNIFAALSNSPIYLMTYVVGVAYTHFGARGMLNTEAAFAVGAVVLFIAGRKVMYHSKLKKHSR</sequence>
<feature type="transmembrane region" description="Helical" evidence="6">
    <location>
        <begin position="109"/>
        <end position="136"/>
    </location>
</feature>
<evidence type="ECO:0000256" key="1">
    <source>
        <dbReference type="ARBA" id="ARBA00004141"/>
    </source>
</evidence>
<feature type="transmembrane region" description="Helical" evidence="6">
    <location>
        <begin position="229"/>
        <end position="249"/>
    </location>
</feature>
<feature type="transmembrane region" description="Helical" evidence="6">
    <location>
        <begin position="318"/>
        <end position="341"/>
    </location>
</feature>
<dbReference type="PANTHER" id="PTHR12778:SF10">
    <property type="entry name" value="MAJOR FACILITATOR SUPERFAMILY DOMAIN-CONTAINING PROTEIN 3"/>
    <property type="match status" value="1"/>
</dbReference>
<keyword evidence="3 6" id="KW-0812">Transmembrane</keyword>
<feature type="transmembrane region" description="Helical" evidence="6">
    <location>
        <begin position="20"/>
        <end position="42"/>
    </location>
</feature>
<dbReference type="SUPFAM" id="SSF103473">
    <property type="entry name" value="MFS general substrate transporter"/>
    <property type="match status" value="1"/>
</dbReference>
<reference evidence="7 8" key="1">
    <citation type="submission" date="2014-10" db="EMBL/GenBank/DDBJ databases">
        <title>Draft genome of anammox bacterium scalindua brodae, obtained using differential coverage binning of sequence data from two enrichment reactors.</title>
        <authorList>
            <person name="Speth D.R."/>
            <person name="Russ L."/>
            <person name="Kartal B."/>
            <person name="Op den Camp H.J."/>
            <person name="Dutilh B.E."/>
            <person name="Jetten M.S."/>
        </authorList>
    </citation>
    <scope>NUCLEOTIDE SEQUENCE [LARGE SCALE GENOMIC DNA]</scope>
    <source>
        <strain evidence="7">RU1</strain>
    </source>
</reference>
<protein>
    <submittedName>
        <fullName evidence="7">Major Facilitator Superfamily protein</fullName>
    </submittedName>
</protein>
<dbReference type="Gene3D" id="1.20.1250.20">
    <property type="entry name" value="MFS general substrate transporter like domains"/>
    <property type="match status" value="1"/>
</dbReference>
<evidence type="ECO:0000256" key="5">
    <source>
        <dbReference type="ARBA" id="ARBA00023136"/>
    </source>
</evidence>
<feature type="transmembrane region" description="Helical" evidence="6">
    <location>
        <begin position="84"/>
        <end position="103"/>
    </location>
</feature>
<proteinExistence type="predicted"/>
<dbReference type="CDD" id="cd06174">
    <property type="entry name" value="MFS"/>
    <property type="match status" value="1"/>
</dbReference>
<dbReference type="Pfam" id="PF07690">
    <property type="entry name" value="MFS_1"/>
    <property type="match status" value="1"/>
</dbReference>
<feature type="transmembrane region" description="Helical" evidence="6">
    <location>
        <begin position="148"/>
        <end position="168"/>
    </location>
</feature>
<evidence type="ECO:0000313" key="8">
    <source>
        <dbReference type="Proteomes" id="UP000030652"/>
    </source>
</evidence>
<dbReference type="InterPro" id="IPR011701">
    <property type="entry name" value="MFS"/>
</dbReference>
<dbReference type="EMBL" id="JRYO01000059">
    <property type="protein sequence ID" value="KHE93364.1"/>
    <property type="molecule type" value="Genomic_DNA"/>
</dbReference>
<evidence type="ECO:0000256" key="2">
    <source>
        <dbReference type="ARBA" id="ARBA00022448"/>
    </source>
</evidence>
<evidence type="ECO:0000256" key="6">
    <source>
        <dbReference type="SAM" id="Phobius"/>
    </source>
</evidence>
<name>A0A0B0ELB2_9BACT</name>
<feature type="transmembrane region" description="Helical" evidence="6">
    <location>
        <begin position="293"/>
        <end position="312"/>
    </location>
</feature>